<dbReference type="AlphaFoldDB" id="A0A8K0JKE1"/>
<accession>A0A8K0JKE1</accession>
<sequence length="338" mass="37196">MVKQEDNTPFRLLLVVDMDCWQAGQLNIKNAIKALDAVLRQVYYILGKTGTEIDRRCIIVKSTGNKEEVDELLERFEGLQLVGPGRAVSDTELALLVASKSQVLASHRIVAVVAADHKIDVDALVYRRIGSLLNFAAGHTLTWTQKQRRETVEVSLNSIKKIEEFCASSEPLIGENNVSEVAIQDPSAINNVLLGESNNVQAPAKSPCHVPATAEKLPKDTPRTYEENLIFCLEDEGHNANILDFIPLIKSIRLAGINSGRKKKPLRSQVGQELSAISTWPIGKEGYTTFRNYADAAELAGFVLGDSSTGTIGSTGELEKILDINSTENYTRGWPRIR</sequence>
<organism evidence="1 2">
    <name type="scientific">Filobasidium floriforme</name>
    <dbReference type="NCBI Taxonomy" id="5210"/>
    <lineage>
        <taxon>Eukaryota</taxon>
        <taxon>Fungi</taxon>
        <taxon>Dikarya</taxon>
        <taxon>Basidiomycota</taxon>
        <taxon>Agaricomycotina</taxon>
        <taxon>Tremellomycetes</taxon>
        <taxon>Filobasidiales</taxon>
        <taxon>Filobasidiaceae</taxon>
        <taxon>Filobasidium</taxon>
    </lineage>
</organism>
<protein>
    <recommendedName>
        <fullName evidence="3">NYN domain-containing protein</fullName>
    </recommendedName>
</protein>
<evidence type="ECO:0000313" key="1">
    <source>
        <dbReference type="EMBL" id="KAG7535904.1"/>
    </source>
</evidence>
<comment type="caution">
    <text evidence="1">The sequence shown here is derived from an EMBL/GenBank/DDBJ whole genome shotgun (WGS) entry which is preliminary data.</text>
</comment>
<dbReference type="Proteomes" id="UP000812966">
    <property type="component" value="Unassembled WGS sequence"/>
</dbReference>
<name>A0A8K0JKE1_9TREE</name>
<evidence type="ECO:0008006" key="3">
    <source>
        <dbReference type="Google" id="ProtNLM"/>
    </source>
</evidence>
<evidence type="ECO:0000313" key="2">
    <source>
        <dbReference type="Proteomes" id="UP000812966"/>
    </source>
</evidence>
<reference evidence="1" key="1">
    <citation type="submission" date="2020-04" db="EMBL/GenBank/DDBJ databases">
        <title>Analysis of mating type loci in Filobasidium floriforme.</title>
        <authorList>
            <person name="Nowrousian M."/>
        </authorList>
    </citation>
    <scope>NUCLEOTIDE SEQUENCE</scope>
    <source>
        <strain evidence="1">CBS 6242</strain>
    </source>
</reference>
<proteinExistence type="predicted"/>
<gene>
    <name evidence="1" type="ORF">FFLO_03650</name>
</gene>
<keyword evidence="2" id="KW-1185">Reference proteome</keyword>
<dbReference type="EMBL" id="JABELV010000068">
    <property type="protein sequence ID" value="KAG7535904.1"/>
    <property type="molecule type" value="Genomic_DNA"/>
</dbReference>